<evidence type="ECO:0000313" key="2">
    <source>
        <dbReference type="Proteomes" id="UP000800082"/>
    </source>
</evidence>
<protein>
    <submittedName>
        <fullName evidence="1">Uncharacterized protein</fullName>
    </submittedName>
</protein>
<accession>A0A6A5R6Q5</accession>
<sequence length="55" mass="6089">MVIDHVTFSPDHLRVSSTRSNTHNADKSLVDHLLNDGPAEHNANFVRYDNGNAST</sequence>
<evidence type="ECO:0000313" key="1">
    <source>
        <dbReference type="EMBL" id="KAF1922878.1"/>
    </source>
</evidence>
<keyword evidence="2" id="KW-1185">Reference proteome</keyword>
<name>A0A6A5R6Q5_9PLEO</name>
<reference evidence="1" key="1">
    <citation type="journal article" date="2020" name="Stud. Mycol.">
        <title>101 Dothideomycetes genomes: a test case for predicting lifestyles and emergence of pathogens.</title>
        <authorList>
            <person name="Haridas S."/>
            <person name="Albert R."/>
            <person name="Binder M."/>
            <person name="Bloem J."/>
            <person name="Labutti K."/>
            <person name="Salamov A."/>
            <person name="Andreopoulos B."/>
            <person name="Baker S."/>
            <person name="Barry K."/>
            <person name="Bills G."/>
            <person name="Bluhm B."/>
            <person name="Cannon C."/>
            <person name="Castanera R."/>
            <person name="Culley D."/>
            <person name="Daum C."/>
            <person name="Ezra D."/>
            <person name="Gonzalez J."/>
            <person name="Henrissat B."/>
            <person name="Kuo A."/>
            <person name="Liang C."/>
            <person name="Lipzen A."/>
            <person name="Lutzoni F."/>
            <person name="Magnuson J."/>
            <person name="Mondo S."/>
            <person name="Nolan M."/>
            <person name="Ohm R."/>
            <person name="Pangilinan J."/>
            <person name="Park H.-J."/>
            <person name="Ramirez L."/>
            <person name="Alfaro M."/>
            <person name="Sun H."/>
            <person name="Tritt A."/>
            <person name="Yoshinaga Y."/>
            <person name="Zwiers L.-H."/>
            <person name="Turgeon B."/>
            <person name="Goodwin S."/>
            <person name="Spatafora J."/>
            <person name="Crous P."/>
            <person name="Grigoriev I."/>
        </authorList>
    </citation>
    <scope>NUCLEOTIDE SEQUENCE</scope>
    <source>
        <strain evidence="1">CBS 183.55</strain>
    </source>
</reference>
<dbReference type="Proteomes" id="UP000800082">
    <property type="component" value="Unassembled WGS sequence"/>
</dbReference>
<gene>
    <name evidence="1" type="ORF">M421DRAFT_426498</name>
</gene>
<feature type="non-terminal residue" evidence="1">
    <location>
        <position position="55"/>
    </location>
</feature>
<dbReference type="AlphaFoldDB" id="A0A6A5R6Q5"/>
<dbReference type="EMBL" id="ML979014">
    <property type="protein sequence ID" value="KAF1922878.1"/>
    <property type="molecule type" value="Genomic_DNA"/>
</dbReference>
<organism evidence="1 2">
    <name type="scientific">Didymella exigua CBS 183.55</name>
    <dbReference type="NCBI Taxonomy" id="1150837"/>
    <lineage>
        <taxon>Eukaryota</taxon>
        <taxon>Fungi</taxon>
        <taxon>Dikarya</taxon>
        <taxon>Ascomycota</taxon>
        <taxon>Pezizomycotina</taxon>
        <taxon>Dothideomycetes</taxon>
        <taxon>Pleosporomycetidae</taxon>
        <taxon>Pleosporales</taxon>
        <taxon>Pleosporineae</taxon>
        <taxon>Didymellaceae</taxon>
        <taxon>Didymella</taxon>
    </lineage>
</organism>
<proteinExistence type="predicted"/>
<dbReference type="GeneID" id="54352085"/>
<dbReference type="RefSeq" id="XP_033443131.1">
    <property type="nucleotide sequence ID" value="XM_033594417.1"/>
</dbReference>